<dbReference type="SUPFAM" id="SSF56112">
    <property type="entry name" value="Protein kinase-like (PK-like)"/>
    <property type="match status" value="1"/>
</dbReference>
<dbReference type="PROSITE" id="PS50011">
    <property type="entry name" value="PROTEIN_KINASE_DOM"/>
    <property type="match status" value="1"/>
</dbReference>
<evidence type="ECO:0000256" key="3">
    <source>
        <dbReference type="ARBA" id="ARBA00022527"/>
    </source>
</evidence>
<comment type="caution">
    <text evidence="7">The sequence shown here is derived from an EMBL/GenBank/DDBJ whole genome shotgun (WGS) entry which is preliminary data.</text>
</comment>
<evidence type="ECO:0000313" key="8">
    <source>
        <dbReference type="Proteomes" id="UP001141552"/>
    </source>
</evidence>
<evidence type="ECO:0000256" key="5">
    <source>
        <dbReference type="ARBA" id="ARBA00023288"/>
    </source>
</evidence>
<keyword evidence="4" id="KW-0472">Membrane</keyword>
<dbReference type="PROSITE" id="PS00108">
    <property type="entry name" value="PROTEIN_KINASE_ST"/>
    <property type="match status" value="1"/>
</dbReference>
<dbReference type="InterPro" id="IPR001245">
    <property type="entry name" value="Ser-Thr/Tyr_kinase_cat_dom"/>
</dbReference>
<sequence length="257" mass="28831">MDEVAIKVLDTEGKTGRAANQVNREFVNELTLLDTLEQDNIVNIIGYAAGGGQRELVFEYLALGTLEKKLHDLPAGQAPLTGDTRVQVALGVARALEYLHHRDAPIVHGDIKPDNIMFGEGLIPKVIDFGFSRELTEETANENYRLPPNEPQPHAWLCCTRLLTGEKPTLQENQQLELQNHFILWAKPLVTDPDNQHYQEFLEYAEPLLAAGFPQENFVDMMHIVKKCLRDYEVRPDISEIVQDLKAIGNGANPDIA</sequence>
<organism evidence="7 8">
    <name type="scientific">Turnera subulata</name>
    <dbReference type="NCBI Taxonomy" id="218843"/>
    <lineage>
        <taxon>Eukaryota</taxon>
        <taxon>Viridiplantae</taxon>
        <taxon>Streptophyta</taxon>
        <taxon>Embryophyta</taxon>
        <taxon>Tracheophyta</taxon>
        <taxon>Spermatophyta</taxon>
        <taxon>Magnoliopsida</taxon>
        <taxon>eudicotyledons</taxon>
        <taxon>Gunneridae</taxon>
        <taxon>Pentapetalae</taxon>
        <taxon>rosids</taxon>
        <taxon>fabids</taxon>
        <taxon>Malpighiales</taxon>
        <taxon>Passifloraceae</taxon>
        <taxon>Turnera</taxon>
    </lineage>
</organism>
<keyword evidence="3" id="KW-0723">Serine/threonine-protein kinase</keyword>
<evidence type="ECO:0000259" key="6">
    <source>
        <dbReference type="PROSITE" id="PS50011"/>
    </source>
</evidence>
<dbReference type="PANTHER" id="PTHR47985">
    <property type="entry name" value="OS07G0668900 PROTEIN"/>
    <property type="match status" value="1"/>
</dbReference>
<dbReference type="InterPro" id="IPR000719">
    <property type="entry name" value="Prot_kinase_dom"/>
</dbReference>
<comment type="subcellular location">
    <subcellularLocation>
        <location evidence="1">Cell membrane</location>
        <topology evidence="1">Lipid-anchor</topology>
    </subcellularLocation>
</comment>
<reference evidence="7" key="2">
    <citation type="journal article" date="2023" name="Plants (Basel)">
        <title>Annotation of the Turnera subulata (Passifloraceae) Draft Genome Reveals the S-Locus Evolved after the Divergence of Turneroideae from Passifloroideae in a Stepwise Manner.</title>
        <authorList>
            <person name="Henning P.M."/>
            <person name="Roalson E.H."/>
            <person name="Mir W."/>
            <person name="McCubbin A.G."/>
            <person name="Shore J.S."/>
        </authorList>
    </citation>
    <scope>NUCLEOTIDE SEQUENCE</scope>
    <source>
        <strain evidence="7">F60SS</strain>
    </source>
</reference>
<feature type="domain" description="Protein kinase" evidence="6">
    <location>
        <begin position="1"/>
        <end position="257"/>
    </location>
</feature>
<reference evidence="7" key="1">
    <citation type="submission" date="2022-02" db="EMBL/GenBank/DDBJ databases">
        <authorList>
            <person name="Henning P.M."/>
            <person name="McCubbin A.G."/>
            <person name="Shore J.S."/>
        </authorList>
    </citation>
    <scope>NUCLEOTIDE SEQUENCE</scope>
    <source>
        <strain evidence="7">F60SS</strain>
        <tissue evidence="7">Leaves</tissue>
    </source>
</reference>
<keyword evidence="3" id="KW-0418">Kinase</keyword>
<evidence type="ECO:0000313" key="7">
    <source>
        <dbReference type="EMBL" id="KAJ4834028.1"/>
    </source>
</evidence>
<dbReference type="Proteomes" id="UP001141552">
    <property type="component" value="Unassembled WGS sequence"/>
</dbReference>
<dbReference type="InterPro" id="IPR008271">
    <property type="entry name" value="Ser/Thr_kinase_AS"/>
</dbReference>
<dbReference type="Gene3D" id="1.10.510.10">
    <property type="entry name" value="Transferase(Phosphotransferase) domain 1"/>
    <property type="match status" value="1"/>
</dbReference>
<protein>
    <recommendedName>
        <fullName evidence="6">Protein kinase domain-containing protein</fullName>
    </recommendedName>
</protein>
<dbReference type="PANTHER" id="PTHR47985:SF4">
    <property type="entry name" value="SERINE_THREONINE-PROTEIN KINASE PBL27"/>
    <property type="match status" value="1"/>
</dbReference>
<dbReference type="GO" id="GO:0004674">
    <property type="term" value="F:protein serine/threonine kinase activity"/>
    <property type="evidence" value="ECO:0007669"/>
    <property type="project" value="UniProtKB-KW"/>
</dbReference>
<keyword evidence="2" id="KW-1003">Cell membrane</keyword>
<evidence type="ECO:0000256" key="1">
    <source>
        <dbReference type="ARBA" id="ARBA00004193"/>
    </source>
</evidence>
<dbReference type="Pfam" id="PF07714">
    <property type="entry name" value="PK_Tyr_Ser-Thr"/>
    <property type="match status" value="1"/>
</dbReference>
<evidence type="ECO:0000256" key="2">
    <source>
        <dbReference type="ARBA" id="ARBA00022475"/>
    </source>
</evidence>
<name>A0A9Q0JA38_9ROSI</name>
<evidence type="ECO:0000256" key="4">
    <source>
        <dbReference type="ARBA" id="ARBA00023136"/>
    </source>
</evidence>
<proteinExistence type="predicted"/>
<dbReference type="OrthoDB" id="1271389at2759"/>
<accession>A0A9Q0JA38</accession>
<gene>
    <name evidence="7" type="ORF">Tsubulata_010742</name>
</gene>
<dbReference type="AlphaFoldDB" id="A0A9Q0JA38"/>
<dbReference type="GO" id="GO:0005524">
    <property type="term" value="F:ATP binding"/>
    <property type="evidence" value="ECO:0007669"/>
    <property type="project" value="InterPro"/>
</dbReference>
<dbReference type="GO" id="GO:0005886">
    <property type="term" value="C:plasma membrane"/>
    <property type="evidence" value="ECO:0007669"/>
    <property type="project" value="UniProtKB-SubCell"/>
</dbReference>
<keyword evidence="5" id="KW-0449">Lipoprotein</keyword>
<dbReference type="EMBL" id="JAKUCV010004797">
    <property type="protein sequence ID" value="KAJ4834028.1"/>
    <property type="molecule type" value="Genomic_DNA"/>
</dbReference>
<keyword evidence="3" id="KW-0808">Transferase</keyword>
<keyword evidence="8" id="KW-1185">Reference proteome</keyword>
<dbReference type="InterPro" id="IPR011009">
    <property type="entry name" value="Kinase-like_dom_sf"/>
</dbReference>
<dbReference type="SMART" id="SM00220">
    <property type="entry name" value="S_TKc"/>
    <property type="match status" value="1"/>
</dbReference>